<name>A0A1F5S3J6_9BACT</name>
<dbReference type="EMBL" id="MFFS01000066">
    <property type="protein sequence ID" value="OGF21239.1"/>
    <property type="molecule type" value="Genomic_DNA"/>
</dbReference>
<organism evidence="2 3">
    <name type="scientific">Candidatus Falkowbacteria bacterium RBG_13_39_14</name>
    <dbReference type="NCBI Taxonomy" id="1797985"/>
    <lineage>
        <taxon>Bacteria</taxon>
        <taxon>Candidatus Falkowiibacteriota</taxon>
    </lineage>
</organism>
<dbReference type="PANTHER" id="PTHR34293:SF1">
    <property type="entry name" value="HTH-TYPE TRANSCRIPTIONAL REGULATOR TRMBL2"/>
    <property type="match status" value="1"/>
</dbReference>
<sequence>MNTKILTQLQELNFSANEAKVYSALLEAGQTSAGAIIKKTRLHRSVVYETLDKLIYRKLVFQLEKNKISYFQITNPSRILEDVVRQKEIAENLIPQLKDVIDERMPEITIYEGMESYRRFWIESIKKMPVGSTDYIAGSIGDKYFEYFGKDFAKYEKIKAQRKIKWKSILFNRDDIDMAHLKKYPKLNEFRFIDRKFERDGNFNVLGDESVLLHSATEPMIIEIKNKTLVKVFRNIFDILWEMGEEVRV</sequence>
<dbReference type="Proteomes" id="UP000178323">
    <property type="component" value="Unassembled WGS sequence"/>
</dbReference>
<dbReference type="SUPFAM" id="SSF46785">
    <property type="entry name" value="Winged helix' DNA-binding domain"/>
    <property type="match status" value="1"/>
</dbReference>
<protein>
    <recommendedName>
        <fullName evidence="1">Transcription regulator TrmB N-terminal domain-containing protein</fullName>
    </recommendedName>
</protein>
<feature type="domain" description="Transcription regulator TrmB N-terminal" evidence="1">
    <location>
        <begin position="9"/>
        <end position="70"/>
    </location>
</feature>
<dbReference type="InterPro" id="IPR051797">
    <property type="entry name" value="TrmB-like"/>
</dbReference>
<dbReference type="InterPro" id="IPR036388">
    <property type="entry name" value="WH-like_DNA-bd_sf"/>
</dbReference>
<evidence type="ECO:0000313" key="2">
    <source>
        <dbReference type="EMBL" id="OGF21239.1"/>
    </source>
</evidence>
<dbReference type="PANTHER" id="PTHR34293">
    <property type="entry name" value="HTH-TYPE TRANSCRIPTIONAL REGULATOR TRMBL2"/>
    <property type="match status" value="1"/>
</dbReference>
<dbReference type="InterPro" id="IPR036390">
    <property type="entry name" value="WH_DNA-bd_sf"/>
</dbReference>
<comment type="caution">
    <text evidence="2">The sequence shown here is derived from an EMBL/GenBank/DDBJ whole genome shotgun (WGS) entry which is preliminary data.</text>
</comment>
<dbReference type="AlphaFoldDB" id="A0A1F5S3J6"/>
<dbReference type="Pfam" id="PF01978">
    <property type="entry name" value="TrmB"/>
    <property type="match status" value="1"/>
</dbReference>
<dbReference type="InterPro" id="IPR002831">
    <property type="entry name" value="Tscrpt_reg_TrmB_N"/>
</dbReference>
<evidence type="ECO:0000259" key="1">
    <source>
        <dbReference type="Pfam" id="PF01978"/>
    </source>
</evidence>
<dbReference type="Gene3D" id="1.10.10.10">
    <property type="entry name" value="Winged helix-like DNA-binding domain superfamily/Winged helix DNA-binding domain"/>
    <property type="match status" value="1"/>
</dbReference>
<evidence type="ECO:0000313" key="3">
    <source>
        <dbReference type="Proteomes" id="UP000178323"/>
    </source>
</evidence>
<accession>A0A1F5S3J6</accession>
<proteinExistence type="predicted"/>
<dbReference type="STRING" id="1797985.A2Y83_04315"/>
<gene>
    <name evidence="2" type="ORF">A2Y83_04315</name>
</gene>
<reference evidence="2 3" key="1">
    <citation type="journal article" date="2016" name="Nat. Commun.">
        <title>Thousands of microbial genomes shed light on interconnected biogeochemical processes in an aquifer system.</title>
        <authorList>
            <person name="Anantharaman K."/>
            <person name="Brown C.T."/>
            <person name="Hug L.A."/>
            <person name="Sharon I."/>
            <person name="Castelle C.J."/>
            <person name="Probst A.J."/>
            <person name="Thomas B.C."/>
            <person name="Singh A."/>
            <person name="Wilkins M.J."/>
            <person name="Karaoz U."/>
            <person name="Brodie E.L."/>
            <person name="Williams K.H."/>
            <person name="Hubbard S.S."/>
            <person name="Banfield J.F."/>
        </authorList>
    </citation>
    <scope>NUCLEOTIDE SEQUENCE [LARGE SCALE GENOMIC DNA]</scope>
</reference>